<dbReference type="GO" id="GO:0009725">
    <property type="term" value="P:response to hormone"/>
    <property type="evidence" value="ECO:0007669"/>
    <property type="project" value="InterPro"/>
</dbReference>
<comment type="caution">
    <text evidence="1">The sequence shown here is derived from an EMBL/GenBank/DDBJ whole genome shotgun (WGS) entry which is preliminary data.</text>
</comment>
<proteinExistence type="predicted"/>
<evidence type="ECO:0000313" key="2">
    <source>
        <dbReference type="Proteomes" id="UP000541444"/>
    </source>
</evidence>
<dbReference type="PANTHER" id="PTHR31384:SF79">
    <property type="entry name" value="AUXIN RESPONSE FACTOR 2"/>
    <property type="match status" value="1"/>
</dbReference>
<dbReference type="InterPro" id="IPR044835">
    <property type="entry name" value="ARF_plant"/>
</dbReference>
<organism evidence="1 2">
    <name type="scientific">Kingdonia uniflora</name>
    <dbReference type="NCBI Taxonomy" id="39325"/>
    <lineage>
        <taxon>Eukaryota</taxon>
        <taxon>Viridiplantae</taxon>
        <taxon>Streptophyta</taxon>
        <taxon>Embryophyta</taxon>
        <taxon>Tracheophyta</taxon>
        <taxon>Spermatophyta</taxon>
        <taxon>Magnoliopsida</taxon>
        <taxon>Ranunculales</taxon>
        <taxon>Circaeasteraceae</taxon>
        <taxon>Kingdonia</taxon>
    </lineage>
</organism>
<dbReference type="GO" id="GO:0006355">
    <property type="term" value="P:regulation of DNA-templated transcription"/>
    <property type="evidence" value="ECO:0007669"/>
    <property type="project" value="InterPro"/>
</dbReference>
<evidence type="ECO:0000313" key="1">
    <source>
        <dbReference type="EMBL" id="KAF6136895.1"/>
    </source>
</evidence>
<dbReference type="OrthoDB" id="2016915at2759"/>
<dbReference type="EMBL" id="JACGCM010002668">
    <property type="protein sequence ID" value="KAF6136895.1"/>
    <property type="molecule type" value="Genomic_DNA"/>
</dbReference>
<reference evidence="1 2" key="1">
    <citation type="journal article" date="2020" name="IScience">
        <title>Genome Sequencing of the Endangered Kingdonia uniflora (Circaeasteraceae, Ranunculales) Reveals Potential Mechanisms of Evolutionary Specialization.</title>
        <authorList>
            <person name="Sun Y."/>
            <person name="Deng T."/>
            <person name="Zhang A."/>
            <person name="Moore M.J."/>
            <person name="Landis J.B."/>
            <person name="Lin N."/>
            <person name="Zhang H."/>
            <person name="Zhang X."/>
            <person name="Huang J."/>
            <person name="Zhang X."/>
            <person name="Sun H."/>
            <person name="Wang H."/>
        </authorList>
    </citation>
    <scope>NUCLEOTIDE SEQUENCE [LARGE SCALE GENOMIC DNA]</scope>
    <source>
        <strain evidence="1">TB1705</strain>
        <tissue evidence="1">Leaf</tissue>
    </source>
</reference>
<keyword evidence="2" id="KW-1185">Reference proteome</keyword>
<gene>
    <name evidence="1" type="ORF">GIB67_018934</name>
</gene>
<sequence>GKTDLAKGDYEILLIYKGCFLPNRFSQTPADALFQINNKANSNKVEASTNQVAEKQMPVYQLSSKILCRVINVQLKAEADTDEVFAQVTLLPESNI</sequence>
<dbReference type="GO" id="GO:0003677">
    <property type="term" value="F:DNA binding"/>
    <property type="evidence" value="ECO:0007669"/>
    <property type="project" value="InterPro"/>
</dbReference>
<dbReference type="PANTHER" id="PTHR31384">
    <property type="entry name" value="AUXIN RESPONSE FACTOR 4-RELATED"/>
    <property type="match status" value="1"/>
</dbReference>
<dbReference type="Proteomes" id="UP000541444">
    <property type="component" value="Unassembled WGS sequence"/>
</dbReference>
<protein>
    <submittedName>
        <fullName evidence="1">Uncharacterized protein</fullName>
    </submittedName>
</protein>
<feature type="non-terminal residue" evidence="1">
    <location>
        <position position="1"/>
    </location>
</feature>
<name>A0A7J7L2P3_9MAGN</name>
<dbReference type="AlphaFoldDB" id="A0A7J7L2P3"/>
<accession>A0A7J7L2P3</accession>